<evidence type="ECO:0000313" key="2">
    <source>
        <dbReference type="EMBL" id="GAA4965990.1"/>
    </source>
</evidence>
<keyword evidence="3" id="KW-1185">Reference proteome</keyword>
<dbReference type="EMBL" id="BAABIL010000067">
    <property type="protein sequence ID" value="GAA4965990.1"/>
    <property type="molecule type" value="Genomic_DNA"/>
</dbReference>
<reference evidence="3" key="1">
    <citation type="journal article" date="2019" name="Int. J. Syst. Evol. Microbiol.">
        <title>The Global Catalogue of Microorganisms (GCM) 10K type strain sequencing project: providing services to taxonomists for standard genome sequencing and annotation.</title>
        <authorList>
            <consortium name="The Broad Institute Genomics Platform"/>
            <consortium name="The Broad Institute Genome Sequencing Center for Infectious Disease"/>
            <person name="Wu L."/>
            <person name="Ma J."/>
        </authorList>
    </citation>
    <scope>NUCLEOTIDE SEQUENCE [LARGE SCALE GENOMIC DNA]</scope>
    <source>
        <strain evidence="3">JCM 18126</strain>
    </source>
</reference>
<accession>A0ABP9HB19</accession>
<proteinExistence type="predicted"/>
<dbReference type="InterPro" id="IPR007345">
    <property type="entry name" value="Polysacch_pyruvyl_Trfase"/>
</dbReference>
<feature type="domain" description="Polysaccharide pyruvyl transferase" evidence="1">
    <location>
        <begin position="51"/>
        <end position="308"/>
    </location>
</feature>
<name>A0ABP9HB19_9ACTN</name>
<sequence>MLTGRGLLGGRGRRAQAWASRQPQVLRDAAALRAGAAPGAVAYLGFAGQHNLGDDAIRDAHVRWTLGRDVQQLPVHHTREVLRRAGAPPRPRPVLLGGGTLVGRADWLERVALYRDRGWASAWAMLGAGVEDPGFAGRSTHASWDDLRRWADVLPLFGDVTVRGPMSQALLSDVGVRSRVVGDPALLFADAEPFPHVREDLVGMSVATPEDLWGGDPAPVVEALGEAARQLVRGGRRLRVIALAAQDLAPSRAVARAAGVADAVEVLAPATTAQLLEQLRPCAAVIGQRLHSVVLAAAVRVPALAVEYRPKCLDFQRSIGRGAHAVSSAGLAAGDVVERTEDLLEHRDAHSAAVWAGVEPLLRELRCAAPGVRTQLGLAEFAPATAAPGA</sequence>
<dbReference type="RefSeq" id="WP_345710883.1">
    <property type="nucleotide sequence ID" value="NZ_BAABIL010000067.1"/>
</dbReference>
<dbReference type="Pfam" id="PF04230">
    <property type="entry name" value="PS_pyruv_trans"/>
    <property type="match status" value="1"/>
</dbReference>
<evidence type="ECO:0000313" key="3">
    <source>
        <dbReference type="Proteomes" id="UP001501195"/>
    </source>
</evidence>
<dbReference type="GO" id="GO:0016740">
    <property type="term" value="F:transferase activity"/>
    <property type="evidence" value="ECO:0007669"/>
    <property type="project" value="UniProtKB-KW"/>
</dbReference>
<keyword evidence="2" id="KW-0808">Transferase</keyword>
<dbReference type="PANTHER" id="PTHR36836">
    <property type="entry name" value="COLANIC ACID BIOSYNTHESIS PROTEIN WCAK"/>
    <property type="match status" value="1"/>
</dbReference>
<gene>
    <name evidence="2" type="ORF">GCM10023225_06330</name>
</gene>
<protein>
    <submittedName>
        <fullName evidence="2">Polysaccharide pyruvyl transferase family protein</fullName>
    </submittedName>
</protein>
<evidence type="ECO:0000259" key="1">
    <source>
        <dbReference type="Pfam" id="PF04230"/>
    </source>
</evidence>
<dbReference type="PANTHER" id="PTHR36836:SF1">
    <property type="entry name" value="COLANIC ACID BIOSYNTHESIS PROTEIN WCAK"/>
    <property type="match status" value="1"/>
</dbReference>
<organism evidence="2 3">
    <name type="scientific">Kineococcus glutinatus</name>
    <dbReference type="NCBI Taxonomy" id="1070872"/>
    <lineage>
        <taxon>Bacteria</taxon>
        <taxon>Bacillati</taxon>
        <taxon>Actinomycetota</taxon>
        <taxon>Actinomycetes</taxon>
        <taxon>Kineosporiales</taxon>
        <taxon>Kineosporiaceae</taxon>
        <taxon>Kineococcus</taxon>
    </lineage>
</organism>
<dbReference type="Proteomes" id="UP001501195">
    <property type="component" value="Unassembled WGS sequence"/>
</dbReference>
<comment type="caution">
    <text evidence="2">The sequence shown here is derived from an EMBL/GenBank/DDBJ whole genome shotgun (WGS) entry which is preliminary data.</text>
</comment>